<dbReference type="RefSeq" id="WP_197551263.1">
    <property type="nucleotide sequence ID" value="NZ_CP063213.1"/>
</dbReference>
<dbReference type="InterPro" id="IPR036170">
    <property type="entry name" value="YezG-like_sf"/>
</dbReference>
<evidence type="ECO:0000313" key="2">
    <source>
        <dbReference type="Proteomes" id="UP000595053"/>
    </source>
</evidence>
<keyword evidence="2" id="KW-1185">Reference proteome</keyword>
<gene>
    <name evidence="1" type="ORF">INS88_00705</name>
</gene>
<evidence type="ECO:0000313" key="1">
    <source>
        <dbReference type="EMBL" id="QOR45793.1"/>
    </source>
</evidence>
<proteinExistence type="predicted"/>
<dbReference type="AlphaFoldDB" id="A0A7M1QVE0"/>
<name>A0A7M1QVE0_9ACTO</name>
<accession>A0A7M1QVE0</accession>
<dbReference type="Proteomes" id="UP000595053">
    <property type="component" value="Chromosome"/>
</dbReference>
<organism evidence="1 2">
    <name type="scientific">Trueperella pecoris</name>
    <dbReference type="NCBI Taxonomy" id="2733571"/>
    <lineage>
        <taxon>Bacteria</taxon>
        <taxon>Bacillati</taxon>
        <taxon>Actinomycetota</taxon>
        <taxon>Actinomycetes</taxon>
        <taxon>Actinomycetales</taxon>
        <taxon>Actinomycetaceae</taxon>
        <taxon>Trueperella</taxon>
    </lineage>
</organism>
<reference evidence="1 2" key="1">
    <citation type="submission" date="2020-10" db="EMBL/GenBank/DDBJ databases">
        <title>Trueperella pecoris sp. nov. isolated from bovine and porcine specimens.</title>
        <authorList>
            <person name="Schoenecker L."/>
            <person name="Schnydrig P."/>
            <person name="Brodard I."/>
            <person name="Thomann A."/>
            <person name="Hemphill A."/>
            <person name="Rodriguez-Campos S."/>
            <person name="Perreten V."/>
            <person name="Jores J."/>
            <person name="Kittl S."/>
        </authorList>
    </citation>
    <scope>NUCLEOTIDE SEQUENCE [LARGE SCALE GENOMIC DNA]</scope>
    <source>
        <strain evidence="1 2">15A0121</strain>
    </source>
</reference>
<protein>
    <submittedName>
        <fullName evidence="1">Uncharacterized protein</fullName>
    </submittedName>
</protein>
<dbReference type="EMBL" id="CP063213">
    <property type="protein sequence ID" value="QOR45793.1"/>
    <property type="molecule type" value="Genomic_DNA"/>
</dbReference>
<sequence length="494" mass="54000">MVTFQLAVSRAQADAFLTSGYDLFSGFAVDAAAAASVTEVADLMDLLCLRFPGSPYAEDEPIDILHVPSDPFTLDRKAVGPLHPEAFRGGVVEYFPFDGSGVARGGGVETDLLLVDPARVTVGSRLWRFYPGNPTPELRGIYHGIAYGWENVAEGTFTATVPSPFLGPVIRRKWGGVPCDVEVEGGQPVAVTMVSPSNPSQESGFEELESGMWAKRIAVGPDAEIFTDFVTGELSGIPVRVVRSVRDGSSLLFQVASMFTDALFLERARFQRWSTGIYTALVDPAHLTKQQRQEAKPVAWDVADRPAVATRGMQPTNFSDPNELLRETFGLIAQTAPPSWEDITLRLQIVGESVIYEGYAKLEDGQNASLRVIPTAICHHMRRLKQDRVLAGEDPFLVAVININNKGEGKLNVNAVQEPVWADLVPAEEWRNELAAFPRSADNMPDWLLDRAARDHLESTSHEGSPFPADLTAGIHWIHELIGEDDVEAAATHE</sequence>
<dbReference type="SUPFAM" id="SSF160424">
    <property type="entry name" value="BH3703-like"/>
    <property type="match status" value="1"/>
</dbReference>